<comment type="caution">
    <text evidence="1">The sequence shown here is derived from an EMBL/GenBank/DDBJ whole genome shotgun (WGS) entry which is preliminary data.</text>
</comment>
<dbReference type="AlphaFoldDB" id="A0A7J4GRN6"/>
<reference evidence="2" key="1">
    <citation type="journal article" date="2019" name="bioRxiv">
        <title>Genome diversification in globally distributed novel marine Proteobacteria is linked to environmental adaptation.</title>
        <authorList>
            <person name="Zhou Z."/>
            <person name="Tran P.Q."/>
            <person name="Kieft K."/>
            <person name="Anantharaman K."/>
        </authorList>
    </citation>
    <scope>NUCLEOTIDE SEQUENCE [LARGE SCALE GENOMIC DNA]</scope>
</reference>
<sequence length="117" mass="13511">MNSTWVLYDASCPFCTASAHAFKESLSKRNCRIKPLQNKTIMKILDLKDNKDFPEMKVIGNNLKLYGGARAIIHVSEKIWWAKPIWALSHLPLIIDILDYIYKLVAERRHCHGVCEI</sequence>
<organism evidence="1 2">
    <name type="scientific">Marine Group III euryarchaeote</name>
    <dbReference type="NCBI Taxonomy" id="2173149"/>
    <lineage>
        <taxon>Archaea</taxon>
        <taxon>Methanobacteriati</taxon>
        <taxon>Thermoplasmatota</taxon>
        <taxon>Thermoplasmata</taxon>
        <taxon>Candidatus Thermoprofundales</taxon>
    </lineage>
</organism>
<protein>
    <submittedName>
        <fullName evidence="1">DUF393 domain-containing protein</fullName>
    </submittedName>
</protein>
<proteinExistence type="predicted"/>
<evidence type="ECO:0000313" key="1">
    <source>
        <dbReference type="EMBL" id="HIF37178.1"/>
    </source>
</evidence>
<dbReference type="Proteomes" id="UP000585802">
    <property type="component" value="Unassembled WGS sequence"/>
</dbReference>
<dbReference type="InterPro" id="IPR007263">
    <property type="entry name" value="DCC1-like"/>
</dbReference>
<dbReference type="GO" id="GO:0015035">
    <property type="term" value="F:protein-disulfide reductase activity"/>
    <property type="evidence" value="ECO:0007669"/>
    <property type="project" value="InterPro"/>
</dbReference>
<name>A0A7J4GRN6_9ARCH</name>
<dbReference type="EMBL" id="DUCX01000035">
    <property type="protein sequence ID" value="HIF37178.1"/>
    <property type="molecule type" value="Genomic_DNA"/>
</dbReference>
<dbReference type="Pfam" id="PF04134">
    <property type="entry name" value="DCC1-like"/>
    <property type="match status" value="1"/>
</dbReference>
<accession>A0A7J4GRN6</accession>
<gene>
    <name evidence="1" type="ORF">EYQ70_02025</name>
</gene>
<evidence type="ECO:0000313" key="2">
    <source>
        <dbReference type="Proteomes" id="UP000585802"/>
    </source>
</evidence>